<evidence type="ECO:0000313" key="2">
    <source>
        <dbReference type="Proteomes" id="UP000283269"/>
    </source>
</evidence>
<comment type="caution">
    <text evidence="1">The sequence shown here is derived from an EMBL/GenBank/DDBJ whole genome shotgun (WGS) entry which is preliminary data.</text>
</comment>
<evidence type="ECO:0000313" key="1">
    <source>
        <dbReference type="EMBL" id="PPQ94187.1"/>
    </source>
</evidence>
<dbReference type="EMBL" id="NHYD01000436">
    <property type="protein sequence ID" value="PPQ94187.1"/>
    <property type="molecule type" value="Genomic_DNA"/>
</dbReference>
<accession>A0A409XU12</accession>
<proteinExistence type="predicted"/>
<gene>
    <name evidence="1" type="ORF">CVT25_003823</name>
</gene>
<protein>
    <submittedName>
        <fullName evidence="1">Uncharacterized protein</fullName>
    </submittedName>
</protein>
<keyword evidence="2" id="KW-1185">Reference proteome</keyword>
<sequence length="138" mass="15214">MAPKLPGGLLVVGGGVFGNVGRERQVPQDFEQGVNAKVGQEACELCRKEFLLPSAVMLLDPCPRLCMRIEHLLIESYFEVNSIVGSEFPGICQKALARPTSDVSEEQAYEEPDIFLSELSESGDPWRWINSLLFEGDA</sequence>
<name>A0A409XU12_PSICY</name>
<organism evidence="1 2">
    <name type="scientific">Psilocybe cyanescens</name>
    <dbReference type="NCBI Taxonomy" id="93625"/>
    <lineage>
        <taxon>Eukaryota</taxon>
        <taxon>Fungi</taxon>
        <taxon>Dikarya</taxon>
        <taxon>Basidiomycota</taxon>
        <taxon>Agaricomycotina</taxon>
        <taxon>Agaricomycetes</taxon>
        <taxon>Agaricomycetidae</taxon>
        <taxon>Agaricales</taxon>
        <taxon>Agaricineae</taxon>
        <taxon>Strophariaceae</taxon>
        <taxon>Psilocybe</taxon>
    </lineage>
</organism>
<reference evidence="1 2" key="1">
    <citation type="journal article" date="2018" name="Evol. Lett.">
        <title>Horizontal gene cluster transfer increased hallucinogenic mushroom diversity.</title>
        <authorList>
            <person name="Reynolds H.T."/>
            <person name="Vijayakumar V."/>
            <person name="Gluck-Thaler E."/>
            <person name="Korotkin H.B."/>
            <person name="Matheny P.B."/>
            <person name="Slot J.C."/>
        </authorList>
    </citation>
    <scope>NUCLEOTIDE SEQUENCE [LARGE SCALE GENOMIC DNA]</scope>
    <source>
        <strain evidence="1 2">2631</strain>
    </source>
</reference>
<dbReference type="InParanoid" id="A0A409XU12"/>
<dbReference type="AlphaFoldDB" id="A0A409XU12"/>
<dbReference type="Proteomes" id="UP000283269">
    <property type="component" value="Unassembled WGS sequence"/>
</dbReference>